<dbReference type="AlphaFoldDB" id="E7GGE4"/>
<dbReference type="GeneID" id="78231770"/>
<dbReference type="EMBL" id="ADKX01000069">
    <property type="protein sequence ID" value="EFW02899.1"/>
    <property type="molecule type" value="Genomic_DNA"/>
</dbReference>
<dbReference type="RefSeq" id="WP_008790914.1">
    <property type="nucleotide sequence ID" value="NZ_AKCB01000001.1"/>
</dbReference>
<comment type="caution">
    <text evidence="1">The sequence shown here is derived from an EMBL/GenBank/DDBJ whole genome shotgun (WGS) entry which is preliminary data.</text>
</comment>
<name>E7GGE4_9FIRM</name>
<organism evidence="1 2">
    <name type="scientific">Coprobacillus cateniformis</name>
    <dbReference type="NCBI Taxonomy" id="100884"/>
    <lineage>
        <taxon>Bacteria</taxon>
        <taxon>Bacillati</taxon>
        <taxon>Bacillota</taxon>
        <taxon>Erysipelotrichia</taxon>
        <taxon>Erysipelotrichales</taxon>
        <taxon>Coprobacillaceae</taxon>
        <taxon>Coprobacillus</taxon>
    </lineage>
</organism>
<dbReference type="Proteomes" id="UP000003157">
    <property type="component" value="Unassembled WGS sequence"/>
</dbReference>
<keyword evidence="2" id="KW-1185">Reference proteome</keyword>
<protein>
    <submittedName>
        <fullName evidence="1">Uncharacterized protein</fullName>
    </submittedName>
</protein>
<accession>E7GGE4</accession>
<reference evidence="1 2" key="1">
    <citation type="submission" date="2010-12" db="EMBL/GenBank/DDBJ databases">
        <title>The Genome Sequence of Coprobacillus sp. strain 29_1.</title>
        <authorList>
            <consortium name="The Broad Institute Genome Sequencing Platform"/>
            <person name="Earl A."/>
            <person name="Ward D."/>
            <person name="Feldgarden M."/>
            <person name="Gevers D."/>
            <person name="Daigneault M."/>
            <person name="Sibley C.D."/>
            <person name="White A."/>
            <person name="Strauss J."/>
            <person name="Allen-Vercoe E."/>
            <person name="Young S.K."/>
            <person name="Zeng Q."/>
            <person name="Gargeya S."/>
            <person name="Fitzgerald M."/>
            <person name="Haas B."/>
            <person name="Abouelleil A."/>
            <person name="Alvarado L."/>
            <person name="Arachchi H.M."/>
            <person name="Berlin A."/>
            <person name="Brown A."/>
            <person name="Chapman S.B."/>
            <person name="Chen Z."/>
            <person name="Dunbar C."/>
            <person name="Freedman E."/>
            <person name="Gearin G."/>
            <person name="Gellesch M."/>
            <person name="Goldberg J."/>
            <person name="Griggs A."/>
            <person name="Gujja S."/>
            <person name="Heilman E."/>
            <person name="Heiman D."/>
            <person name="Howarth C."/>
            <person name="Larson L."/>
            <person name="Lui A."/>
            <person name="MacDonald P.J.P."/>
            <person name="Mehta T."/>
            <person name="Montmayeur A."/>
            <person name="Murphy C."/>
            <person name="Neiman D."/>
            <person name="Pearson M."/>
            <person name="Priest M."/>
            <person name="Roberts A."/>
            <person name="Saif S."/>
            <person name="Shea T."/>
            <person name="Shenoy N."/>
            <person name="Sisk P."/>
            <person name="Stolte C."/>
            <person name="Sykes S."/>
            <person name="White J."/>
            <person name="Yandava C."/>
            <person name="Nusbaum C."/>
            <person name="Birren B."/>
        </authorList>
    </citation>
    <scope>NUCLEOTIDE SEQUENCE [LARGE SCALE GENOMIC DNA]</scope>
    <source>
        <strain evidence="1 2">29_1</strain>
    </source>
</reference>
<sequence length="51" mass="6070">METVDETLEVEELIKNCDDPYVKEQYQKVLDIKAGKRKTYSLEEALKFMEQ</sequence>
<gene>
    <name evidence="1" type="ORF">HMPREF9488_03837</name>
</gene>
<evidence type="ECO:0000313" key="1">
    <source>
        <dbReference type="EMBL" id="EFW02899.1"/>
    </source>
</evidence>
<evidence type="ECO:0000313" key="2">
    <source>
        <dbReference type="Proteomes" id="UP000003157"/>
    </source>
</evidence>
<dbReference type="HOGENOM" id="CLU_3097760_0_0_9"/>
<proteinExistence type="predicted"/>